<evidence type="ECO:0000313" key="2">
    <source>
        <dbReference type="EMBL" id="MED6226763.1"/>
    </source>
</evidence>
<evidence type="ECO:0000313" key="3">
    <source>
        <dbReference type="Proteomes" id="UP001341840"/>
    </source>
</evidence>
<feature type="non-terminal residue" evidence="2">
    <location>
        <position position="1"/>
    </location>
</feature>
<feature type="compositionally biased region" description="Low complexity" evidence="1">
    <location>
        <begin position="106"/>
        <end position="124"/>
    </location>
</feature>
<feature type="region of interest" description="Disordered" evidence="1">
    <location>
        <begin position="104"/>
        <end position="124"/>
    </location>
</feature>
<evidence type="ECO:0000256" key="1">
    <source>
        <dbReference type="SAM" id="MobiDB-lite"/>
    </source>
</evidence>
<protein>
    <submittedName>
        <fullName evidence="2">Uncharacterized protein</fullName>
    </submittedName>
</protein>
<gene>
    <name evidence="2" type="ORF">PIB30_106903</name>
</gene>
<organism evidence="2 3">
    <name type="scientific">Stylosanthes scabra</name>
    <dbReference type="NCBI Taxonomy" id="79078"/>
    <lineage>
        <taxon>Eukaryota</taxon>
        <taxon>Viridiplantae</taxon>
        <taxon>Streptophyta</taxon>
        <taxon>Embryophyta</taxon>
        <taxon>Tracheophyta</taxon>
        <taxon>Spermatophyta</taxon>
        <taxon>Magnoliopsida</taxon>
        <taxon>eudicotyledons</taxon>
        <taxon>Gunneridae</taxon>
        <taxon>Pentapetalae</taxon>
        <taxon>rosids</taxon>
        <taxon>fabids</taxon>
        <taxon>Fabales</taxon>
        <taxon>Fabaceae</taxon>
        <taxon>Papilionoideae</taxon>
        <taxon>50 kb inversion clade</taxon>
        <taxon>dalbergioids sensu lato</taxon>
        <taxon>Dalbergieae</taxon>
        <taxon>Pterocarpus clade</taxon>
        <taxon>Stylosanthes</taxon>
    </lineage>
</organism>
<comment type="caution">
    <text evidence="2">The sequence shown here is derived from an EMBL/GenBank/DDBJ whole genome shotgun (WGS) entry which is preliminary data.</text>
</comment>
<keyword evidence="3" id="KW-1185">Reference proteome</keyword>
<reference evidence="2 3" key="1">
    <citation type="journal article" date="2023" name="Plants (Basel)">
        <title>Bridging the Gap: Combining Genomics and Transcriptomics Approaches to Understand Stylosanthes scabra, an Orphan Legume from the Brazilian Caatinga.</title>
        <authorList>
            <person name="Ferreira-Neto J.R.C."/>
            <person name="da Silva M.D."/>
            <person name="Binneck E."/>
            <person name="de Melo N.F."/>
            <person name="da Silva R.H."/>
            <person name="de Melo A.L.T.M."/>
            <person name="Pandolfi V."/>
            <person name="Bustamante F.O."/>
            <person name="Brasileiro-Vidal A.C."/>
            <person name="Benko-Iseppon A.M."/>
        </authorList>
    </citation>
    <scope>NUCLEOTIDE SEQUENCE [LARGE SCALE GENOMIC DNA]</scope>
    <source>
        <tissue evidence="2">Leaves</tissue>
    </source>
</reference>
<dbReference type="Proteomes" id="UP001341840">
    <property type="component" value="Unassembled WGS sequence"/>
</dbReference>
<feature type="region of interest" description="Disordered" evidence="1">
    <location>
        <begin position="1"/>
        <end position="20"/>
    </location>
</feature>
<accession>A0ABU6ZXN4</accession>
<proteinExistence type="predicted"/>
<name>A0ABU6ZXN4_9FABA</name>
<sequence>AQNGRGEALTRGASNRTIAQQKCSEMVAQRRWKQQEDGGSPTVTYQNETDLRVKFQQARTKKQPARMKTVIGRRYKAAERRFVDDGRSSDDVRIALWEGQIGYSQGRSAAGRTTTGDADGGRVP</sequence>
<dbReference type="EMBL" id="JASCZI010276229">
    <property type="protein sequence ID" value="MED6226763.1"/>
    <property type="molecule type" value="Genomic_DNA"/>
</dbReference>